<dbReference type="Proteomes" id="UP000295830">
    <property type="component" value="Unassembled WGS sequence"/>
</dbReference>
<evidence type="ECO:0000313" key="3">
    <source>
        <dbReference type="Proteomes" id="UP000295830"/>
    </source>
</evidence>
<keyword evidence="1" id="KW-0732">Signal</keyword>
<comment type="caution">
    <text evidence="2">The sequence shown here is derived from an EMBL/GenBank/DDBJ whole genome shotgun (WGS) entry which is preliminary data.</text>
</comment>
<dbReference type="EMBL" id="SOAX01000001">
    <property type="protein sequence ID" value="TDT44206.1"/>
    <property type="molecule type" value="Genomic_DNA"/>
</dbReference>
<dbReference type="AlphaFoldDB" id="A0A4R7K192"/>
<dbReference type="InterPro" id="IPR018707">
    <property type="entry name" value="LpxR"/>
</dbReference>
<dbReference type="Gene3D" id="2.40.128.140">
    <property type="entry name" value="Outer membrane protein"/>
    <property type="match status" value="1"/>
</dbReference>
<reference evidence="2 3" key="1">
    <citation type="submission" date="2019-03" db="EMBL/GenBank/DDBJ databases">
        <title>Genomic Encyclopedia of Type Strains, Phase IV (KMG-IV): sequencing the most valuable type-strain genomes for metagenomic binning, comparative biology and taxonomic classification.</title>
        <authorList>
            <person name="Goeker M."/>
        </authorList>
    </citation>
    <scope>NUCLEOTIDE SEQUENCE [LARGE SCALE GENOMIC DNA]</scope>
    <source>
        <strain evidence="2 3">DSM 15505</strain>
    </source>
</reference>
<name>A0A4R7K192_9GAMM</name>
<organism evidence="2 3">
    <name type="scientific">Halospina denitrificans</name>
    <dbReference type="NCBI Taxonomy" id="332522"/>
    <lineage>
        <taxon>Bacteria</taxon>
        <taxon>Pseudomonadati</taxon>
        <taxon>Pseudomonadota</taxon>
        <taxon>Gammaproteobacteria</taxon>
        <taxon>Halospina</taxon>
    </lineage>
</organism>
<evidence type="ECO:0008006" key="4">
    <source>
        <dbReference type="Google" id="ProtNLM"/>
    </source>
</evidence>
<dbReference type="RefSeq" id="WP_133734612.1">
    <property type="nucleotide sequence ID" value="NZ_SOAX01000001.1"/>
</dbReference>
<dbReference type="Pfam" id="PF09982">
    <property type="entry name" value="LpxR"/>
    <property type="match status" value="1"/>
</dbReference>
<accession>A0A4R7K192</accession>
<evidence type="ECO:0000256" key="1">
    <source>
        <dbReference type="SAM" id="SignalP"/>
    </source>
</evidence>
<feature type="chain" id="PRO_5021014744" description="DUF2219 family protein" evidence="1">
    <location>
        <begin position="26"/>
        <end position="333"/>
    </location>
</feature>
<dbReference type="InterPro" id="IPR037107">
    <property type="entry name" value="Put_OMP_sf"/>
</dbReference>
<evidence type="ECO:0000313" key="2">
    <source>
        <dbReference type="EMBL" id="TDT44206.1"/>
    </source>
</evidence>
<proteinExistence type="predicted"/>
<dbReference type="OrthoDB" id="9776275at2"/>
<feature type="signal peptide" evidence="1">
    <location>
        <begin position="1"/>
        <end position="25"/>
    </location>
</feature>
<sequence>MIPRRKSIPFLPGLICALFSAPSAAGTLGIAWDNDLLTGSDKGYTNGIRASYLTTAAEKDHNCRFCLAKKARDQLLPLPGIGGEGRQHALVLSLTQLMITPENIEARAPQFNDIPYTGYLSGRVGLWSWNEDRITGYGMLLGVVGPESYAEQSQKQVHRITGSTDPNGWDNQLGTDVIAGVGATHARRFYNSGDPEHLEQDMGWVTSLRATNFLSDARLGLSWRMGSHLPINFIPDYAGISSSIGLPGALNVSESGWSVFAGVMAEWIPYSYIDDKAENYRYNQKALVGHAGIGAGWHAPGFQATLSFRTTSSQNKTNKAPLTFGTISLTWRL</sequence>
<protein>
    <recommendedName>
        <fullName evidence="4">DUF2219 family protein</fullName>
    </recommendedName>
</protein>
<gene>
    <name evidence="2" type="ORF">DES49_0306</name>
</gene>
<keyword evidence="3" id="KW-1185">Reference proteome</keyword>